<dbReference type="FunFam" id="2.70.170.10:FF:000016">
    <property type="entry name" value="Nicotinic acetylcholine receptor subunit"/>
    <property type="match status" value="1"/>
</dbReference>
<dbReference type="Gene3D" id="1.20.58.390">
    <property type="entry name" value="Neurotransmitter-gated ion-channel transmembrane domain"/>
    <property type="match status" value="3"/>
</dbReference>
<feature type="transmembrane region" description="Helical" evidence="17">
    <location>
        <begin position="199"/>
        <end position="218"/>
    </location>
</feature>
<evidence type="ECO:0000256" key="13">
    <source>
        <dbReference type="ARBA" id="ARBA00023257"/>
    </source>
</evidence>
<dbReference type="CDD" id="cd19051">
    <property type="entry name" value="LGIC_TM_cation"/>
    <property type="match status" value="1"/>
</dbReference>
<feature type="transmembrane region" description="Helical" evidence="17">
    <location>
        <begin position="257"/>
        <end position="277"/>
    </location>
</feature>
<keyword evidence="15 17" id="KW-0407">Ion channel</keyword>
<dbReference type="OrthoDB" id="5975154at2759"/>
<dbReference type="PRINTS" id="PR00254">
    <property type="entry name" value="NICOTINICR"/>
</dbReference>
<feature type="transmembrane region" description="Helical" evidence="17">
    <location>
        <begin position="289"/>
        <end position="314"/>
    </location>
</feature>
<keyword evidence="11" id="KW-0675">Receptor</keyword>
<evidence type="ECO:0000313" key="22">
    <source>
        <dbReference type="Proteomes" id="UP000675881"/>
    </source>
</evidence>
<dbReference type="FunFam" id="1.20.58.390:FF:000059">
    <property type="entry name" value="Nicotinic acetylcholine receptor alpha6, isoform D"/>
    <property type="match status" value="1"/>
</dbReference>
<dbReference type="Pfam" id="PF02931">
    <property type="entry name" value="Neur_chan_LBD"/>
    <property type="match status" value="1"/>
</dbReference>
<keyword evidence="14" id="KW-1071">Ligand-gated ion channel</keyword>
<dbReference type="InterPro" id="IPR006201">
    <property type="entry name" value="Neur_channel"/>
</dbReference>
<keyword evidence="8 17" id="KW-0406">Ion transport</keyword>
<evidence type="ECO:0000256" key="15">
    <source>
        <dbReference type="ARBA" id="ARBA00023303"/>
    </source>
</evidence>
<keyword evidence="13" id="KW-0628">Postsynaptic cell membrane</keyword>
<proteinExistence type="inferred from homology"/>
<organism evidence="21 22">
    <name type="scientific">Lepeophtheirus salmonis</name>
    <name type="common">Salmon louse</name>
    <name type="synonym">Caligus salmonis</name>
    <dbReference type="NCBI Taxonomy" id="72036"/>
    <lineage>
        <taxon>Eukaryota</taxon>
        <taxon>Metazoa</taxon>
        <taxon>Ecdysozoa</taxon>
        <taxon>Arthropoda</taxon>
        <taxon>Crustacea</taxon>
        <taxon>Multicrustacea</taxon>
        <taxon>Hexanauplia</taxon>
        <taxon>Copepoda</taxon>
        <taxon>Siphonostomatoida</taxon>
        <taxon>Caligidae</taxon>
        <taxon>Lepeophtheirus</taxon>
    </lineage>
</organism>
<keyword evidence="5 17" id="KW-0812">Transmembrane</keyword>
<dbReference type="InterPro" id="IPR002394">
    <property type="entry name" value="Nicotinic_acetylcholine_rcpt"/>
</dbReference>
<feature type="transmembrane region" description="Helical" evidence="17">
    <location>
        <begin position="503"/>
        <end position="527"/>
    </location>
</feature>
<evidence type="ECO:0000256" key="8">
    <source>
        <dbReference type="ARBA" id="ARBA00023065"/>
    </source>
</evidence>
<evidence type="ECO:0000313" key="21">
    <source>
        <dbReference type="EMBL" id="CAF2848665.1"/>
    </source>
</evidence>
<evidence type="ECO:0000256" key="6">
    <source>
        <dbReference type="ARBA" id="ARBA00022989"/>
    </source>
</evidence>
<keyword evidence="4" id="KW-1003">Cell membrane</keyword>
<dbReference type="InterPro" id="IPR006202">
    <property type="entry name" value="Neur_chan_lig-bd"/>
</dbReference>
<evidence type="ECO:0000256" key="2">
    <source>
        <dbReference type="ARBA" id="ARBA00009237"/>
    </source>
</evidence>
<dbReference type="SUPFAM" id="SSF63712">
    <property type="entry name" value="Nicotinic receptor ligand binding domain-like"/>
    <property type="match status" value="1"/>
</dbReference>
<evidence type="ECO:0000256" key="14">
    <source>
        <dbReference type="ARBA" id="ARBA00023286"/>
    </source>
</evidence>
<dbReference type="PROSITE" id="PS00236">
    <property type="entry name" value="NEUROTR_ION_CHANNEL"/>
    <property type="match status" value="1"/>
</dbReference>
<accession>A0A7R8CKL0</accession>
<feature type="transmembrane region" description="Helical" evidence="17">
    <location>
        <begin position="230"/>
        <end position="251"/>
    </location>
</feature>
<evidence type="ECO:0000259" key="20">
    <source>
        <dbReference type="Pfam" id="PF02932"/>
    </source>
</evidence>
<evidence type="ECO:0000256" key="16">
    <source>
        <dbReference type="ARBA" id="ARBA00034104"/>
    </source>
</evidence>
<dbReference type="Gene3D" id="2.70.170.10">
    <property type="entry name" value="Neurotransmitter-gated ion-channel ligand-binding domain"/>
    <property type="match status" value="1"/>
</dbReference>
<dbReference type="FunFam" id="1.20.58.390:FF:000064">
    <property type="entry name" value="Neuronal acetylcholine receptor subunit alpha-7"/>
    <property type="match status" value="1"/>
</dbReference>
<dbReference type="InterPro" id="IPR036719">
    <property type="entry name" value="Neuro-gated_channel_TM_sf"/>
</dbReference>
<dbReference type="GO" id="GO:0004888">
    <property type="term" value="F:transmembrane signaling receptor activity"/>
    <property type="evidence" value="ECO:0007669"/>
    <property type="project" value="InterPro"/>
</dbReference>
<keyword evidence="7" id="KW-0770">Synapse</keyword>
<evidence type="ECO:0000256" key="12">
    <source>
        <dbReference type="ARBA" id="ARBA00023180"/>
    </source>
</evidence>
<evidence type="ECO:0000256" key="9">
    <source>
        <dbReference type="ARBA" id="ARBA00023136"/>
    </source>
</evidence>
<keyword evidence="9 17" id="KW-0472">Membrane</keyword>
<feature type="domain" description="Neurotransmitter-gated ion-channel transmembrane" evidence="20">
    <location>
        <begin position="262"/>
        <end position="519"/>
    </location>
</feature>
<feature type="compositionally biased region" description="Pro residues" evidence="18">
    <location>
        <begin position="444"/>
        <end position="453"/>
    </location>
</feature>
<evidence type="ECO:0000256" key="5">
    <source>
        <dbReference type="ARBA" id="ARBA00022692"/>
    </source>
</evidence>
<dbReference type="Proteomes" id="UP000675881">
    <property type="component" value="Chromosome 14"/>
</dbReference>
<dbReference type="CDD" id="cd18997">
    <property type="entry name" value="LGIC_ECD_nAChR"/>
    <property type="match status" value="1"/>
</dbReference>
<evidence type="ECO:0000256" key="3">
    <source>
        <dbReference type="ARBA" id="ARBA00022448"/>
    </source>
</evidence>
<evidence type="ECO:0000256" key="10">
    <source>
        <dbReference type="ARBA" id="ARBA00023157"/>
    </source>
</evidence>
<gene>
    <name evidence="21" type="ORF">LSAA_5569</name>
</gene>
<comment type="subcellular location">
    <subcellularLocation>
        <location evidence="16">Postsynaptic cell membrane</location>
        <topology evidence="16">Multi-pass membrane protein</topology>
    </subcellularLocation>
</comment>
<evidence type="ECO:0000256" key="17">
    <source>
        <dbReference type="RuleBase" id="RU000687"/>
    </source>
</evidence>
<feature type="domain" description="Neurotransmitter-gated ion-channel ligand-binding" evidence="19">
    <location>
        <begin position="31"/>
        <end position="186"/>
    </location>
</feature>
<dbReference type="InterPro" id="IPR038050">
    <property type="entry name" value="Neuro_actylchol_rec"/>
</dbReference>
<evidence type="ECO:0000259" key="19">
    <source>
        <dbReference type="Pfam" id="PF02931"/>
    </source>
</evidence>
<dbReference type="Pfam" id="PF02932">
    <property type="entry name" value="Neur_chan_memb"/>
    <property type="match status" value="1"/>
</dbReference>
<dbReference type="InterPro" id="IPR006029">
    <property type="entry name" value="Neurotrans-gated_channel_TM"/>
</dbReference>
<dbReference type="GO" id="GO:0022848">
    <property type="term" value="F:acetylcholine-gated monoatomic cation-selective channel activity"/>
    <property type="evidence" value="ECO:0007669"/>
    <property type="project" value="InterPro"/>
</dbReference>
<dbReference type="GO" id="GO:0045211">
    <property type="term" value="C:postsynaptic membrane"/>
    <property type="evidence" value="ECO:0007669"/>
    <property type="project" value="UniProtKB-SubCell"/>
</dbReference>
<evidence type="ECO:0000256" key="4">
    <source>
        <dbReference type="ARBA" id="ARBA00022475"/>
    </source>
</evidence>
<evidence type="ECO:0000256" key="7">
    <source>
        <dbReference type="ARBA" id="ARBA00023018"/>
    </source>
</evidence>
<dbReference type="PRINTS" id="PR00252">
    <property type="entry name" value="NRIONCHANNEL"/>
</dbReference>
<keyword evidence="3 17" id="KW-0813">Transport</keyword>
<reference evidence="21" key="1">
    <citation type="submission" date="2021-02" db="EMBL/GenBank/DDBJ databases">
        <authorList>
            <person name="Bekaert M."/>
        </authorList>
    </citation>
    <scope>NUCLEOTIDE SEQUENCE</scope>
    <source>
        <strain evidence="21">IoA-00</strain>
    </source>
</reference>
<dbReference type="PANTHER" id="PTHR18945">
    <property type="entry name" value="NEUROTRANSMITTER GATED ION CHANNEL"/>
    <property type="match status" value="1"/>
</dbReference>
<keyword evidence="10" id="KW-1015">Disulfide bond</keyword>
<dbReference type="AlphaFoldDB" id="A0A7R8CKL0"/>
<keyword evidence="22" id="KW-1185">Reference proteome</keyword>
<keyword evidence="6 17" id="KW-1133">Transmembrane helix</keyword>
<dbReference type="InterPro" id="IPR018000">
    <property type="entry name" value="Neurotransmitter_ion_chnl_CS"/>
</dbReference>
<dbReference type="InterPro" id="IPR036734">
    <property type="entry name" value="Neur_chan_lig-bd_sf"/>
</dbReference>
<dbReference type="SUPFAM" id="SSF90112">
    <property type="entry name" value="Neurotransmitter-gated ion-channel transmembrane pore"/>
    <property type="match status" value="2"/>
</dbReference>
<feature type="region of interest" description="Disordered" evidence="18">
    <location>
        <begin position="395"/>
        <end position="455"/>
    </location>
</feature>
<evidence type="ECO:0000256" key="1">
    <source>
        <dbReference type="ARBA" id="ARBA00003328"/>
    </source>
</evidence>
<name>A0A7R8CKL0_LEPSM</name>
<keyword evidence="12" id="KW-0325">Glycoprotein</keyword>
<sequence length="529" mass="59226">MTSITQECNKIGLIIFEILFLIQETICGYHEKRLLFALIQNYNQLERPVVNESEPLMLTFGITLQQIIDVVWNDYNLIWNKSEYGNVDAVRIHPRKIWTPDLLMYNSADEKFDGTFQTNVVVNHEGNCLYVPPGIFKSTCKIDITWFPFDDQKCELKFGSWTYSGWKLDLTLKDEGKGGDISSFYPEWRVGSYRKEETLYYFFNLIVPCVLISSMALLGFTLPPDSGEKLTLDVTVLLSLTVFMNIVSQIMPTTSDAVPLIGVTILLSLTVFHNIVTETLPQVSDAMPLLGTYFNCIMMMVASSVVLTVVVLNYHHRTAETHDMPPWVRTAFLQWLPWILRMNRPGKPITRKSILMTNRIKELELKEKTSKSLLANVLDMDDDFRPMSVAGGYGTGANSGSTPGASGFMRVNGNPMDSSGGAPVTDKAPPPPTSSPYPIHGAPSAPPPPPPPGSCTFGTGGSNRELQCILKELKFITNRMKIMDEEEEIMSDWKFAAMVIDRFCLITFTAFTVITTVAVLLSAPHIIVE</sequence>
<comment type="similarity">
    <text evidence="2">Belongs to the ligand-gated ion channel (TC 1.A.9) family. Acetylcholine receptor (TC 1.A.9.1) subfamily.</text>
</comment>
<evidence type="ECO:0000256" key="11">
    <source>
        <dbReference type="ARBA" id="ARBA00023170"/>
    </source>
</evidence>
<dbReference type="EMBL" id="HG994593">
    <property type="protein sequence ID" value="CAF2848665.1"/>
    <property type="molecule type" value="Genomic_DNA"/>
</dbReference>
<comment type="function">
    <text evidence="1">After binding acetylcholine, the AChR responds by an extensive change in conformation that affects all subunits and leads to opening of an ion-conducting channel across the plasma membrane.</text>
</comment>
<protein>
    <submittedName>
        <fullName evidence="21">CHRNN</fullName>
    </submittedName>
</protein>
<evidence type="ECO:0000256" key="18">
    <source>
        <dbReference type="SAM" id="MobiDB-lite"/>
    </source>
</evidence>